<sequence length="91" mass="9952">DVYCIPLSSVHVIGHSLGAHVAGYAGQRLNKLGRITGLDPAEPYFQYTLEEVRLDPSDANFVDVIHTDGGSFITGGKFDFCTRIFSNKTSF</sequence>
<dbReference type="Gene3D" id="3.40.50.1820">
    <property type="entry name" value="alpha/beta hydrolase"/>
    <property type="match status" value="1"/>
</dbReference>
<name>A0A8X6I2X6_TRICU</name>
<dbReference type="PANTHER" id="PTHR11610">
    <property type="entry name" value="LIPASE"/>
    <property type="match status" value="1"/>
</dbReference>
<comment type="subcellular location">
    <subcellularLocation>
        <location evidence="1">Secreted</location>
    </subcellularLocation>
</comment>
<evidence type="ECO:0000256" key="2">
    <source>
        <dbReference type="ARBA" id="ARBA00010701"/>
    </source>
</evidence>
<dbReference type="Proteomes" id="UP000887116">
    <property type="component" value="Unassembled WGS sequence"/>
</dbReference>
<comment type="caution">
    <text evidence="6">The sequence shown here is derived from an EMBL/GenBank/DDBJ whole genome shotgun (WGS) entry which is preliminary data.</text>
</comment>
<keyword evidence="3" id="KW-0964">Secreted</keyword>
<dbReference type="AlphaFoldDB" id="A0A8X6I2X6"/>
<feature type="non-terminal residue" evidence="6">
    <location>
        <position position="1"/>
    </location>
</feature>
<evidence type="ECO:0000313" key="6">
    <source>
        <dbReference type="EMBL" id="GFQ69885.1"/>
    </source>
</evidence>
<dbReference type="OrthoDB" id="6431596at2759"/>
<dbReference type="Pfam" id="PF00151">
    <property type="entry name" value="Lipase"/>
    <property type="match status" value="1"/>
</dbReference>
<protein>
    <submittedName>
        <fullName evidence="6">Pancreatic triacylglycerol lipase</fullName>
    </submittedName>
</protein>
<dbReference type="GO" id="GO:0016298">
    <property type="term" value="F:lipase activity"/>
    <property type="evidence" value="ECO:0007669"/>
    <property type="project" value="InterPro"/>
</dbReference>
<accession>A0A8X6I2X6</accession>
<dbReference type="EMBL" id="BMAO01020788">
    <property type="protein sequence ID" value="GFQ69885.1"/>
    <property type="molecule type" value="Genomic_DNA"/>
</dbReference>
<dbReference type="InterPro" id="IPR013818">
    <property type="entry name" value="Lipase"/>
</dbReference>
<dbReference type="SUPFAM" id="SSF53474">
    <property type="entry name" value="alpha/beta-Hydrolases"/>
    <property type="match status" value="1"/>
</dbReference>
<evidence type="ECO:0000313" key="7">
    <source>
        <dbReference type="Proteomes" id="UP000887116"/>
    </source>
</evidence>
<evidence type="ECO:0000259" key="5">
    <source>
        <dbReference type="Pfam" id="PF00151"/>
    </source>
</evidence>
<feature type="domain" description="Lipase" evidence="5">
    <location>
        <begin position="6"/>
        <end position="70"/>
    </location>
</feature>
<evidence type="ECO:0000256" key="3">
    <source>
        <dbReference type="ARBA" id="ARBA00022525"/>
    </source>
</evidence>
<organism evidence="6 7">
    <name type="scientific">Trichonephila clavata</name>
    <name type="common">Joro spider</name>
    <name type="synonym">Nephila clavata</name>
    <dbReference type="NCBI Taxonomy" id="2740835"/>
    <lineage>
        <taxon>Eukaryota</taxon>
        <taxon>Metazoa</taxon>
        <taxon>Ecdysozoa</taxon>
        <taxon>Arthropoda</taxon>
        <taxon>Chelicerata</taxon>
        <taxon>Arachnida</taxon>
        <taxon>Araneae</taxon>
        <taxon>Araneomorphae</taxon>
        <taxon>Entelegynae</taxon>
        <taxon>Araneoidea</taxon>
        <taxon>Nephilidae</taxon>
        <taxon>Trichonephila</taxon>
    </lineage>
</organism>
<gene>
    <name evidence="6" type="primary">PNLIP</name>
    <name evidence="6" type="ORF">TNCT_650351</name>
</gene>
<evidence type="ECO:0000256" key="1">
    <source>
        <dbReference type="ARBA" id="ARBA00004613"/>
    </source>
</evidence>
<proteinExistence type="inferred from homology"/>
<dbReference type="GO" id="GO:0016042">
    <property type="term" value="P:lipid catabolic process"/>
    <property type="evidence" value="ECO:0007669"/>
    <property type="project" value="TreeGrafter"/>
</dbReference>
<dbReference type="InterPro" id="IPR029058">
    <property type="entry name" value="AB_hydrolase_fold"/>
</dbReference>
<reference evidence="6" key="1">
    <citation type="submission" date="2020-07" db="EMBL/GenBank/DDBJ databases">
        <title>Multicomponent nature underlies the extraordinary mechanical properties of spider dragline silk.</title>
        <authorList>
            <person name="Kono N."/>
            <person name="Nakamura H."/>
            <person name="Mori M."/>
            <person name="Yoshida Y."/>
            <person name="Ohtoshi R."/>
            <person name="Malay A.D."/>
            <person name="Moran D.A.P."/>
            <person name="Tomita M."/>
            <person name="Numata K."/>
            <person name="Arakawa K."/>
        </authorList>
    </citation>
    <scope>NUCLEOTIDE SEQUENCE</scope>
</reference>
<keyword evidence="7" id="KW-1185">Reference proteome</keyword>
<evidence type="ECO:0000256" key="4">
    <source>
        <dbReference type="RuleBase" id="RU004262"/>
    </source>
</evidence>
<comment type="similarity">
    <text evidence="2 4">Belongs to the AB hydrolase superfamily. Lipase family.</text>
</comment>
<dbReference type="GO" id="GO:0005615">
    <property type="term" value="C:extracellular space"/>
    <property type="evidence" value="ECO:0007669"/>
    <property type="project" value="TreeGrafter"/>
</dbReference>
<dbReference type="InterPro" id="IPR000734">
    <property type="entry name" value="TAG_lipase"/>
</dbReference>